<name>A0A378YNN4_9NOCA</name>
<gene>
    <name evidence="4" type="primary">ssb_2</name>
    <name evidence="4" type="ORF">NCTC1934_03304</name>
</gene>
<dbReference type="InterPro" id="IPR000424">
    <property type="entry name" value="Primosome_PriB/ssb"/>
</dbReference>
<dbReference type="Gene3D" id="2.40.50.140">
    <property type="entry name" value="Nucleic acid-binding proteins"/>
    <property type="match status" value="1"/>
</dbReference>
<sequence>MYEINTSIVGTVVTHPVRRELPSGEQLISFRLASNPRRFDTQRGEWVDGDTTYLTVRCWRRLVAGVEASLHRGDPVIAYGQLSSHEYRTREGVTRSDLELRAFALGPDLGRCTALVQRKRFERVDTDHTTPPGDTEHRAADVATAASD</sequence>
<dbReference type="EMBL" id="UGRY01000002">
    <property type="protein sequence ID" value="SUA78097.1"/>
    <property type="molecule type" value="Genomic_DNA"/>
</dbReference>
<dbReference type="InterPro" id="IPR012340">
    <property type="entry name" value="NA-bd_OB-fold"/>
</dbReference>
<dbReference type="GO" id="GO:0003697">
    <property type="term" value="F:single-stranded DNA binding"/>
    <property type="evidence" value="ECO:0007669"/>
    <property type="project" value="InterPro"/>
</dbReference>
<dbReference type="AlphaFoldDB" id="A0A378YNN4"/>
<evidence type="ECO:0000256" key="3">
    <source>
        <dbReference type="SAM" id="MobiDB-lite"/>
    </source>
</evidence>
<keyword evidence="5" id="KW-1185">Reference proteome</keyword>
<dbReference type="OrthoDB" id="9809878at2"/>
<keyword evidence="1 2" id="KW-0238">DNA-binding</keyword>
<dbReference type="RefSeq" id="WP_063821598.1">
    <property type="nucleotide sequence ID" value="NZ_JADLPU010000005.1"/>
</dbReference>
<organism evidence="4 5">
    <name type="scientific">Nocardia otitidiscaviarum</name>
    <dbReference type="NCBI Taxonomy" id="1823"/>
    <lineage>
        <taxon>Bacteria</taxon>
        <taxon>Bacillati</taxon>
        <taxon>Actinomycetota</taxon>
        <taxon>Actinomycetes</taxon>
        <taxon>Mycobacteriales</taxon>
        <taxon>Nocardiaceae</taxon>
        <taxon>Nocardia</taxon>
    </lineage>
</organism>
<feature type="compositionally biased region" description="Basic and acidic residues" evidence="3">
    <location>
        <begin position="123"/>
        <end position="140"/>
    </location>
</feature>
<dbReference type="PROSITE" id="PS50935">
    <property type="entry name" value="SSB"/>
    <property type="match status" value="1"/>
</dbReference>
<evidence type="ECO:0000256" key="2">
    <source>
        <dbReference type="PROSITE-ProRule" id="PRU00252"/>
    </source>
</evidence>
<dbReference type="Pfam" id="PF00436">
    <property type="entry name" value="SSB"/>
    <property type="match status" value="1"/>
</dbReference>
<dbReference type="CDD" id="cd04496">
    <property type="entry name" value="SSB_OBF"/>
    <property type="match status" value="1"/>
</dbReference>
<dbReference type="Proteomes" id="UP000255467">
    <property type="component" value="Unassembled WGS sequence"/>
</dbReference>
<evidence type="ECO:0000313" key="4">
    <source>
        <dbReference type="EMBL" id="SUA78097.1"/>
    </source>
</evidence>
<proteinExistence type="predicted"/>
<protein>
    <submittedName>
        <fullName evidence="4">Helix-destabilizing protein</fullName>
    </submittedName>
</protein>
<feature type="region of interest" description="Disordered" evidence="3">
    <location>
        <begin position="123"/>
        <end position="148"/>
    </location>
</feature>
<dbReference type="STRING" id="1406858.GCA_000710895_05132"/>
<evidence type="ECO:0000256" key="1">
    <source>
        <dbReference type="ARBA" id="ARBA00023125"/>
    </source>
</evidence>
<reference evidence="4 5" key="1">
    <citation type="submission" date="2018-06" db="EMBL/GenBank/DDBJ databases">
        <authorList>
            <consortium name="Pathogen Informatics"/>
            <person name="Doyle S."/>
        </authorList>
    </citation>
    <scope>NUCLEOTIDE SEQUENCE [LARGE SCALE GENOMIC DNA]</scope>
    <source>
        <strain evidence="4 5">NCTC1934</strain>
    </source>
</reference>
<accession>A0A378YNN4</accession>
<evidence type="ECO:0000313" key="5">
    <source>
        <dbReference type="Proteomes" id="UP000255467"/>
    </source>
</evidence>
<dbReference type="SUPFAM" id="SSF50249">
    <property type="entry name" value="Nucleic acid-binding proteins"/>
    <property type="match status" value="1"/>
</dbReference>